<organism evidence="2">
    <name type="scientific">Myoviridae sp. ct3it16</name>
    <dbReference type="NCBI Taxonomy" id="2825027"/>
    <lineage>
        <taxon>Viruses</taxon>
        <taxon>Duplodnaviria</taxon>
        <taxon>Heunggongvirae</taxon>
        <taxon>Uroviricota</taxon>
        <taxon>Caudoviricetes</taxon>
    </lineage>
</organism>
<evidence type="ECO:0000313" key="2">
    <source>
        <dbReference type="EMBL" id="DAE06288.1"/>
    </source>
</evidence>
<name>A0A8S5PHW1_9CAUD</name>
<feature type="transmembrane region" description="Helical" evidence="1">
    <location>
        <begin position="12"/>
        <end position="33"/>
    </location>
</feature>
<reference evidence="2" key="1">
    <citation type="journal article" date="2021" name="Proc. Natl. Acad. Sci. U.S.A.">
        <title>A Catalog of Tens of Thousands of Viruses from Human Metagenomes Reveals Hidden Associations with Chronic Diseases.</title>
        <authorList>
            <person name="Tisza M.J."/>
            <person name="Buck C.B."/>
        </authorList>
    </citation>
    <scope>NUCLEOTIDE SEQUENCE</scope>
    <source>
        <strain evidence="2">Ct3it16</strain>
    </source>
</reference>
<protein>
    <submittedName>
        <fullName evidence="2">Uncharacterized protein</fullName>
    </submittedName>
</protein>
<dbReference type="EMBL" id="BK015432">
    <property type="protein sequence ID" value="DAE06288.1"/>
    <property type="molecule type" value="Genomic_DNA"/>
</dbReference>
<keyword evidence="1" id="KW-1133">Transmembrane helix</keyword>
<evidence type="ECO:0000256" key="1">
    <source>
        <dbReference type="SAM" id="Phobius"/>
    </source>
</evidence>
<proteinExistence type="predicted"/>
<keyword evidence="1" id="KW-0472">Membrane</keyword>
<sequence length="35" mass="4195">MLFDFFKMIIKLINSIISFNFSSLFSIIFTPFLKM</sequence>
<accession>A0A8S5PHW1</accession>
<keyword evidence="1" id="KW-0812">Transmembrane</keyword>